<keyword evidence="1" id="KW-0732">Signal</keyword>
<dbReference type="PROSITE" id="PS50106">
    <property type="entry name" value="PDZ"/>
    <property type="match status" value="1"/>
</dbReference>
<evidence type="ECO:0000256" key="1">
    <source>
        <dbReference type="SAM" id="SignalP"/>
    </source>
</evidence>
<feature type="domain" description="PDZ" evidence="2">
    <location>
        <begin position="132"/>
        <end position="183"/>
    </location>
</feature>
<dbReference type="Pfam" id="PF13180">
    <property type="entry name" value="PDZ_2"/>
    <property type="match status" value="1"/>
</dbReference>
<feature type="signal peptide" evidence="1">
    <location>
        <begin position="1"/>
        <end position="20"/>
    </location>
</feature>
<accession>A0ABY6BIU7</accession>
<protein>
    <submittedName>
        <fullName evidence="3">PDZ domain-containing protein</fullName>
    </submittedName>
</protein>
<dbReference type="InterPro" id="IPR001478">
    <property type="entry name" value="PDZ"/>
</dbReference>
<evidence type="ECO:0000313" key="3">
    <source>
        <dbReference type="EMBL" id="UXI69938.1"/>
    </source>
</evidence>
<dbReference type="EMBL" id="CP104694">
    <property type="protein sequence ID" value="UXI69938.1"/>
    <property type="molecule type" value="Genomic_DNA"/>
</dbReference>
<organism evidence="3 4">
    <name type="scientific">Tahibacter amnicola</name>
    <dbReference type="NCBI Taxonomy" id="2976241"/>
    <lineage>
        <taxon>Bacteria</taxon>
        <taxon>Pseudomonadati</taxon>
        <taxon>Pseudomonadota</taxon>
        <taxon>Gammaproteobacteria</taxon>
        <taxon>Lysobacterales</taxon>
        <taxon>Rhodanobacteraceae</taxon>
        <taxon>Tahibacter</taxon>
    </lineage>
</organism>
<feature type="chain" id="PRO_5045936478" evidence="1">
    <location>
        <begin position="21"/>
        <end position="223"/>
    </location>
</feature>
<gene>
    <name evidence="3" type="ORF">N4264_10020</name>
</gene>
<name>A0ABY6BIU7_9GAMM</name>
<dbReference type="SMART" id="SM00228">
    <property type="entry name" value="PDZ"/>
    <property type="match status" value="1"/>
</dbReference>
<evidence type="ECO:0000259" key="2">
    <source>
        <dbReference type="PROSITE" id="PS50106"/>
    </source>
</evidence>
<sequence length="223" mass="23797">MHRIRLFALLCLLLSGCATVTRHSVEPGAHEPAAARHFTAVPGRDPAALADLRAAPAPEQTEVLAGTQPAADEASLATKGYVLVGNSHFGPQDGDPASAIAEQARRVGADRVLTYPPGITIAAYYVRLRLPFGATFRDLSASERRQFNGGVRLGDIVGDSPASRANLLSGDVVLTIDGKAVENRAAFQSQLREKMGKVVVLRIHRNAETIERRVKLGATFANQ</sequence>
<dbReference type="InterPro" id="IPR036034">
    <property type="entry name" value="PDZ_sf"/>
</dbReference>
<keyword evidence="4" id="KW-1185">Reference proteome</keyword>
<dbReference type="RefSeq" id="WP_261696890.1">
    <property type="nucleotide sequence ID" value="NZ_CP104694.1"/>
</dbReference>
<dbReference type="SUPFAM" id="SSF50156">
    <property type="entry name" value="PDZ domain-like"/>
    <property type="match status" value="1"/>
</dbReference>
<reference evidence="3" key="1">
    <citation type="submission" date="2022-09" db="EMBL/GenBank/DDBJ databases">
        <title>Tahibacter sp. nov., isolated from a fresh water.</title>
        <authorList>
            <person name="Baek J.H."/>
            <person name="Lee J.K."/>
            <person name="Kim J.M."/>
            <person name="Jeon C.O."/>
        </authorList>
    </citation>
    <scope>NUCLEOTIDE SEQUENCE</scope>
    <source>
        <strain evidence="3">W38</strain>
    </source>
</reference>
<dbReference type="Proteomes" id="UP001064632">
    <property type="component" value="Chromosome"/>
</dbReference>
<dbReference type="Gene3D" id="2.30.42.10">
    <property type="match status" value="1"/>
</dbReference>
<dbReference type="PROSITE" id="PS51257">
    <property type="entry name" value="PROKAR_LIPOPROTEIN"/>
    <property type="match status" value="1"/>
</dbReference>
<proteinExistence type="predicted"/>
<evidence type="ECO:0000313" key="4">
    <source>
        <dbReference type="Proteomes" id="UP001064632"/>
    </source>
</evidence>